<feature type="region of interest" description="Disordered" evidence="5">
    <location>
        <begin position="12"/>
        <end position="105"/>
    </location>
</feature>
<evidence type="ECO:0000256" key="3">
    <source>
        <dbReference type="ARBA" id="ARBA00022833"/>
    </source>
</evidence>
<protein>
    <recommendedName>
        <fullName evidence="6">PHD-type domain-containing protein</fullName>
    </recommendedName>
</protein>
<organism evidence="7 8">
    <name type="scientific">Orbilia ellipsospora</name>
    <dbReference type="NCBI Taxonomy" id="2528407"/>
    <lineage>
        <taxon>Eukaryota</taxon>
        <taxon>Fungi</taxon>
        <taxon>Dikarya</taxon>
        <taxon>Ascomycota</taxon>
        <taxon>Pezizomycotina</taxon>
        <taxon>Orbiliomycetes</taxon>
        <taxon>Orbiliales</taxon>
        <taxon>Orbiliaceae</taxon>
        <taxon>Orbilia</taxon>
    </lineage>
</organism>
<sequence>MAAVPKLTLRFSAALPNLKDKGDKYEELSSPIDRSRSTTSSPTSISTDAYTPPKETLLSENKPPSGPKSLRLILKPQNLKRKLEETEDHTISYPPPTKKRQRRRSKVIRINKKVFEDSSSDENYIQDGFKTLSGRTIINPNARKAASLQLNTTATENNISPSTPSSDEPEASCTVCLRTPDTPDDQIVFCDGCDQAYHQSCHVPVIDDSFVRVAEKSWFCKDCGPPLPPALPSTITTTTTATIIPNTSSTEYRDNGTSASINANDGESLTQDDKILYLNTLTHQKLISMILDLEKLAPGVSLFPPDIHETIKQLHTALPNKHSEQEERDLEEPIIKHVDDTNINTDTSRQIDTEPPAAVNTITKNGTDEDDTLWTDDPDNPTVSHRIYSVNGIKVSNSKGWVSPTELRNSVTSLNNGIRVSDITDSTNTAMVA</sequence>
<dbReference type="Gene3D" id="3.30.40.10">
    <property type="entry name" value="Zinc/RING finger domain, C3HC4 (zinc finger)"/>
    <property type="match status" value="1"/>
</dbReference>
<feature type="region of interest" description="Disordered" evidence="5">
    <location>
        <begin position="359"/>
        <end position="381"/>
    </location>
</feature>
<feature type="compositionally biased region" description="Acidic residues" evidence="5">
    <location>
        <begin position="368"/>
        <end position="379"/>
    </location>
</feature>
<evidence type="ECO:0000256" key="1">
    <source>
        <dbReference type="ARBA" id="ARBA00022723"/>
    </source>
</evidence>
<feature type="domain" description="PHD-type" evidence="6">
    <location>
        <begin position="170"/>
        <end position="226"/>
    </location>
</feature>
<evidence type="ECO:0000256" key="4">
    <source>
        <dbReference type="PROSITE-ProRule" id="PRU00146"/>
    </source>
</evidence>
<dbReference type="InterPro" id="IPR019787">
    <property type="entry name" value="Znf_PHD-finger"/>
</dbReference>
<proteinExistence type="predicted"/>
<feature type="compositionally biased region" description="Basic and acidic residues" evidence="5">
    <location>
        <begin position="18"/>
        <end position="27"/>
    </location>
</feature>
<dbReference type="InterPro" id="IPR001965">
    <property type="entry name" value="Znf_PHD"/>
</dbReference>
<keyword evidence="3" id="KW-0862">Zinc</keyword>
<dbReference type="PROSITE" id="PS50016">
    <property type="entry name" value="ZF_PHD_2"/>
    <property type="match status" value="1"/>
</dbReference>
<evidence type="ECO:0000256" key="2">
    <source>
        <dbReference type="ARBA" id="ARBA00022771"/>
    </source>
</evidence>
<dbReference type="InterPro" id="IPR013083">
    <property type="entry name" value="Znf_RING/FYVE/PHD"/>
</dbReference>
<evidence type="ECO:0000259" key="6">
    <source>
        <dbReference type="PROSITE" id="PS50016"/>
    </source>
</evidence>
<feature type="compositionally biased region" description="Low complexity" evidence="5">
    <location>
        <begin position="29"/>
        <end position="48"/>
    </location>
</feature>
<dbReference type="PROSITE" id="PS01359">
    <property type="entry name" value="ZF_PHD_1"/>
    <property type="match status" value="1"/>
</dbReference>
<keyword evidence="8" id="KW-1185">Reference proteome</keyword>
<feature type="compositionally biased region" description="Basic and acidic residues" evidence="5">
    <location>
        <begin position="81"/>
        <end position="90"/>
    </location>
</feature>
<dbReference type="InterPro" id="IPR011011">
    <property type="entry name" value="Znf_FYVE_PHD"/>
</dbReference>
<dbReference type="SUPFAM" id="SSF57903">
    <property type="entry name" value="FYVE/PHD zinc finger"/>
    <property type="match status" value="1"/>
</dbReference>
<keyword evidence="2 4" id="KW-0863">Zinc-finger</keyword>
<comment type="caution">
    <text evidence="7">The sequence shown here is derived from an EMBL/GenBank/DDBJ whole genome shotgun (WGS) entry which is preliminary data.</text>
</comment>
<dbReference type="Proteomes" id="UP001365542">
    <property type="component" value="Unassembled WGS sequence"/>
</dbReference>
<gene>
    <name evidence="7" type="ORF">TWF694_002825</name>
</gene>
<accession>A0AAV9X111</accession>
<dbReference type="EMBL" id="JAVHJO010000012">
    <property type="protein sequence ID" value="KAK6531647.1"/>
    <property type="molecule type" value="Genomic_DNA"/>
</dbReference>
<evidence type="ECO:0000256" key="5">
    <source>
        <dbReference type="SAM" id="MobiDB-lite"/>
    </source>
</evidence>
<dbReference type="SMART" id="SM00249">
    <property type="entry name" value="PHD"/>
    <property type="match status" value="1"/>
</dbReference>
<reference evidence="7 8" key="1">
    <citation type="submission" date="2019-10" db="EMBL/GenBank/DDBJ databases">
        <authorList>
            <person name="Palmer J.M."/>
        </authorList>
    </citation>
    <scope>NUCLEOTIDE SEQUENCE [LARGE SCALE GENOMIC DNA]</scope>
    <source>
        <strain evidence="7 8">TWF694</strain>
    </source>
</reference>
<evidence type="ECO:0000313" key="7">
    <source>
        <dbReference type="EMBL" id="KAK6531647.1"/>
    </source>
</evidence>
<dbReference type="CDD" id="cd15502">
    <property type="entry name" value="PHD_Phf1p_Phf2p_like"/>
    <property type="match status" value="1"/>
</dbReference>
<keyword evidence="1" id="KW-0479">Metal-binding</keyword>
<dbReference type="GO" id="GO:0008270">
    <property type="term" value="F:zinc ion binding"/>
    <property type="evidence" value="ECO:0007669"/>
    <property type="project" value="UniProtKB-KW"/>
</dbReference>
<dbReference type="InterPro" id="IPR019786">
    <property type="entry name" value="Zinc_finger_PHD-type_CS"/>
</dbReference>
<name>A0AAV9X111_9PEZI</name>
<dbReference type="Pfam" id="PF00628">
    <property type="entry name" value="PHD"/>
    <property type="match status" value="1"/>
</dbReference>
<evidence type="ECO:0000313" key="8">
    <source>
        <dbReference type="Proteomes" id="UP001365542"/>
    </source>
</evidence>
<dbReference type="AlphaFoldDB" id="A0AAV9X111"/>